<comment type="caution">
    <text evidence="1">The sequence shown here is derived from an EMBL/GenBank/DDBJ whole genome shotgun (WGS) entry which is preliminary data.</text>
</comment>
<dbReference type="Pfam" id="PF13280">
    <property type="entry name" value="WYL"/>
    <property type="match status" value="1"/>
</dbReference>
<protein>
    <submittedName>
        <fullName evidence="1">Transcriptional regulator</fullName>
    </submittedName>
</protein>
<dbReference type="AlphaFoldDB" id="A0A9X6B423"/>
<dbReference type="PANTHER" id="PTHR34580:SF9">
    <property type="entry name" value="SLL5097 PROTEIN"/>
    <property type="match status" value="1"/>
</dbReference>
<accession>A0A9X6B423</accession>
<dbReference type="InterPro" id="IPR026881">
    <property type="entry name" value="WYL_dom"/>
</dbReference>
<reference evidence="1 2" key="1">
    <citation type="submission" date="2017-01" db="EMBL/GenBank/DDBJ databases">
        <title>Bacillus cereus isolates.</title>
        <authorList>
            <person name="Beno S.M."/>
        </authorList>
    </citation>
    <scope>NUCLEOTIDE SEQUENCE [LARGE SCALE GENOMIC DNA]</scope>
    <source>
        <strain evidence="1 2">FSL K6-1030</strain>
    </source>
</reference>
<dbReference type="InterPro" id="IPR028349">
    <property type="entry name" value="PafC-like"/>
</dbReference>
<dbReference type="SUPFAM" id="SSF46785">
    <property type="entry name" value="Winged helix' DNA-binding domain"/>
    <property type="match status" value="1"/>
</dbReference>
<name>A0A9X6B423_BACCE</name>
<dbReference type="RefSeq" id="WP_063245509.1">
    <property type="nucleotide sequence ID" value="NZ_AP022981.1"/>
</dbReference>
<dbReference type="PROSITE" id="PS51000">
    <property type="entry name" value="HTH_DEOR_2"/>
    <property type="match status" value="1"/>
</dbReference>
<dbReference type="GO" id="GO:0003700">
    <property type="term" value="F:DNA-binding transcription factor activity"/>
    <property type="evidence" value="ECO:0007669"/>
    <property type="project" value="InterPro"/>
</dbReference>
<dbReference type="InterPro" id="IPR013196">
    <property type="entry name" value="HTH_11"/>
</dbReference>
<dbReference type="PIRSF" id="PIRSF016838">
    <property type="entry name" value="PafC"/>
    <property type="match status" value="1"/>
</dbReference>
<evidence type="ECO:0000313" key="2">
    <source>
        <dbReference type="Proteomes" id="UP000190641"/>
    </source>
</evidence>
<dbReference type="InterPro" id="IPR036388">
    <property type="entry name" value="WH-like_DNA-bd_sf"/>
</dbReference>
<gene>
    <name evidence="1" type="ORF">BLX06_29115</name>
</gene>
<dbReference type="InterPro" id="IPR036390">
    <property type="entry name" value="WH_DNA-bd_sf"/>
</dbReference>
<dbReference type="Gene3D" id="1.10.10.10">
    <property type="entry name" value="Winged helix-like DNA-binding domain superfamily/Winged helix DNA-binding domain"/>
    <property type="match status" value="1"/>
</dbReference>
<organism evidence="1 2">
    <name type="scientific">Bacillus cereus</name>
    <dbReference type="NCBI Taxonomy" id="1396"/>
    <lineage>
        <taxon>Bacteria</taxon>
        <taxon>Bacillati</taxon>
        <taxon>Bacillota</taxon>
        <taxon>Bacilli</taxon>
        <taxon>Bacillales</taxon>
        <taxon>Bacillaceae</taxon>
        <taxon>Bacillus</taxon>
        <taxon>Bacillus cereus group</taxon>
    </lineage>
</organism>
<dbReference type="Proteomes" id="UP000190641">
    <property type="component" value="Unassembled WGS sequence"/>
</dbReference>
<sequence length="314" mass="36762">MSKTKRIIRIMLALNNNNSITAKELAKSEGVSERTILRDIQELSEIYFPVYSERGRNGGFSTLKNKMIPPIWFSEDEIIALFFAIDAMQYVGATPFSTSYKVILNKLFNMIPQETSDTIENTRDKILMWQPNIKVDKTVLRNLYDASVEEKTVNILYETTEDEIYREIEPMGLYVYNGYWYCPAYCRMRRGIRLFRVDRIKKTIINSASHSTNVHLNVKEWLYSECESNLIKLEVSLSKEGKRKAESISWLRDNMEYNSDGTAKITKNINPSEEWFYVELLWNIGQEAEIIEPDFIKNKLIERAKSVITKYNNF</sequence>
<dbReference type="PROSITE" id="PS52050">
    <property type="entry name" value="WYL"/>
    <property type="match status" value="1"/>
</dbReference>
<dbReference type="InterPro" id="IPR001034">
    <property type="entry name" value="DeoR_HTH"/>
</dbReference>
<dbReference type="EMBL" id="MUAU01000179">
    <property type="protein sequence ID" value="OOR71690.1"/>
    <property type="molecule type" value="Genomic_DNA"/>
</dbReference>
<dbReference type="InterPro" id="IPR051534">
    <property type="entry name" value="CBASS_pafABC_assoc_protein"/>
</dbReference>
<dbReference type="Pfam" id="PF08279">
    <property type="entry name" value="HTH_11"/>
    <property type="match status" value="1"/>
</dbReference>
<evidence type="ECO:0000313" key="1">
    <source>
        <dbReference type="EMBL" id="OOR71690.1"/>
    </source>
</evidence>
<dbReference type="PANTHER" id="PTHR34580">
    <property type="match status" value="1"/>
</dbReference>
<proteinExistence type="predicted"/>